<dbReference type="InterPro" id="IPR052897">
    <property type="entry name" value="Sec-Metab_Biosynth_Hydrolase"/>
</dbReference>
<keyword evidence="2" id="KW-1185">Reference proteome</keyword>
<protein>
    <recommendedName>
        <fullName evidence="3">AB hydrolase-1 domain-containing protein</fullName>
    </recommendedName>
</protein>
<dbReference type="PANTHER" id="PTHR37017">
    <property type="entry name" value="AB HYDROLASE-1 DOMAIN-CONTAINING PROTEIN-RELATED"/>
    <property type="match status" value="1"/>
</dbReference>
<proteinExistence type="predicted"/>
<dbReference type="EMBL" id="CAJPDR010000006">
    <property type="protein sequence ID" value="CAF9904419.1"/>
    <property type="molecule type" value="Genomic_DNA"/>
</dbReference>
<evidence type="ECO:0000313" key="2">
    <source>
        <dbReference type="Proteomes" id="UP000664203"/>
    </source>
</evidence>
<evidence type="ECO:0008006" key="3">
    <source>
        <dbReference type="Google" id="ProtNLM"/>
    </source>
</evidence>
<name>A0A8H3I8P3_9LECA</name>
<dbReference type="OrthoDB" id="1263307at2759"/>
<gene>
    <name evidence="1" type="ORF">ALECFALPRED_008544</name>
</gene>
<dbReference type="PANTHER" id="PTHR37017:SF11">
    <property type="entry name" value="ESTERASE_LIPASE_THIOESTERASE DOMAIN-CONTAINING PROTEIN"/>
    <property type="match status" value="1"/>
</dbReference>
<organism evidence="1 2">
    <name type="scientific">Alectoria fallacina</name>
    <dbReference type="NCBI Taxonomy" id="1903189"/>
    <lineage>
        <taxon>Eukaryota</taxon>
        <taxon>Fungi</taxon>
        <taxon>Dikarya</taxon>
        <taxon>Ascomycota</taxon>
        <taxon>Pezizomycotina</taxon>
        <taxon>Lecanoromycetes</taxon>
        <taxon>OSLEUM clade</taxon>
        <taxon>Lecanoromycetidae</taxon>
        <taxon>Lecanorales</taxon>
        <taxon>Lecanorineae</taxon>
        <taxon>Parmeliaceae</taxon>
        <taxon>Alectoria</taxon>
    </lineage>
</organism>
<comment type="caution">
    <text evidence="1">The sequence shown here is derived from an EMBL/GenBank/DDBJ whole genome shotgun (WGS) entry which is preliminary data.</text>
</comment>
<accession>A0A8H3I8P3</accession>
<reference evidence="1" key="1">
    <citation type="submission" date="2021-03" db="EMBL/GenBank/DDBJ databases">
        <authorList>
            <person name="Tagirdzhanova G."/>
        </authorList>
    </citation>
    <scope>NUCLEOTIDE SEQUENCE</scope>
</reference>
<dbReference type="Proteomes" id="UP000664203">
    <property type="component" value="Unassembled WGS sequence"/>
</dbReference>
<dbReference type="AlphaFoldDB" id="A0A8H3I8P3"/>
<dbReference type="InterPro" id="IPR029058">
    <property type="entry name" value="AB_hydrolase_fold"/>
</dbReference>
<dbReference type="Gene3D" id="3.40.50.1820">
    <property type="entry name" value="alpha/beta hydrolase"/>
    <property type="match status" value="1"/>
</dbReference>
<sequence>MAAVPELQAKTRKTIGASGGIIGILNYSGFLIPVGDSVHSFFQPKDGSDPVTPPYCQFHKHGFKGLASTKDGAKYFFNGLDEATAKHYEATLTASPILTTVLHNDAYTALPCAYLVTEDDLALPPVYQDMMVGMQSQRPGVQMTVFRCPAGHSPHLTWTEGLVGKVREFGEKVVGGDEGGVGV</sequence>
<evidence type="ECO:0000313" key="1">
    <source>
        <dbReference type="EMBL" id="CAF9904419.1"/>
    </source>
</evidence>